<keyword evidence="2" id="KW-1185">Reference proteome</keyword>
<accession>A0ABY5DLL7</accession>
<name>A0ABY5DLL7_9ACTN</name>
<organism evidence="1 2">
    <name type="scientific">Paraconexibacter antarcticus</name>
    <dbReference type="NCBI Taxonomy" id="2949664"/>
    <lineage>
        <taxon>Bacteria</taxon>
        <taxon>Bacillati</taxon>
        <taxon>Actinomycetota</taxon>
        <taxon>Thermoleophilia</taxon>
        <taxon>Solirubrobacterales</taxon>
        <taxon>Paraconexibacteraceae</taxon>
        <taxon>Paraconexibacter</taxon>
    </lineage>
</organism>
<sequence length="102" mass="11028">MYVGVARTDHPEAREIVPSAHCVQRFRRRMPIRTAGIAPVARVLLDVLEATDVSGWPPGWAVSDRPTGPGTLWAVTGDLAFPLAPSGTPGRWVALTCLRRGD</sequence>
<dbReference type="RefSeq" id="WP_254569119.1">
    <property type="nucleotide sequence ID" value="NZ_CP098502.1"/>
</dbReference>
<protein>
    <submittedName>
        <fullName evidence="1">Uncharacterized protein</fullName>
    </submittedName>
</protein>
<dbReference type="EMBL" id="CP098502">
    <property type="protein sequence ID" value="UTI62381.1"/>
    <property type="molecule type" value="Genomic_DNA"/>
</dbReference>
<evidence type="ECO:0000313" key="2">
    <source>
        <dbReference type="Proteomes" id="UP001056035"/>
    </source>
</evidence>
<reference evidence="1 2" key="1">
    <citation type="submission" date="2022-06" db="EMBL/GenBank/DDBJ databases">
        <title>Paraconexibacter antarcticus.</title>
        <authorList>
            <person name="Kim C.S."/>
        </authorList>
    </citation>
    <scope>NUCLEOTIDE SEQUENCE [LARGE SCALE GENOMIC DNA]</scope>
    <source>
        <strain evidence="1 2">02-257</strain>
    </source>
</reference>
<evidence type="ECO:0000313" key="1">
    <source>
        <dbReference type="EMBL" id="UTI62381.1"/>
    </source>
</evidence>
<proteinExistence type="predicted"/>
<dbReference type="Proteomes" id="UP001056035">
    <property type="component" value="Chromosome"/>
</dbReference>
<gene>
    <name evidence="1" type="ORF">NBH00_13525</name>
</gene>